<dbReference type="PROSITE" id="PS00583">
    <property type="entry name" value="PFKB_KINASES_1"/>
    <property type="match status" value="1"/>
</dbReference>
<proteinExistence type="inferred from homology"/>
<dbReference type="PROSITE" id="PS00584">
    <property type="entry name" value="PFKB_KINASES_2"/>
    <property type="match status" value="1"/>
</dbReference>
<evidence type="ECO:0000256" key="4">
    <source>
        <dbReference type="RuleBase" id="RU003704"/>
    </source>
</evidence>
<dbReference type="InterPro" id="IPR052700">
    <property type="entry name" value="Carb_kinase_PfkB-like"/>
</dbReference>
<dbReference type="InterPro" id="IPR002173">
    <property type="entry name" value="Carboh/pur_kinase_PfkB_CS"/>
</dbReference>
<sequence>MTRVLVVGDVVDDISVKALAPTAAASDTTARIRMRPGGSAANVAAWLGHLGVECTFVGRVGADGVERHEAALAEHGVRAMLAADTDLPTATIVLQLDDVGERTMFVDRGANTSLRVDDVPEVAWDGVGWLHLTGYTWFDPATRPVADALVAQAEQRGVGVSVDPSTVSFLRDCGGPTFLRWVAGVDLLFPNLEEARVLVDARGPHVDLDALADGVGALVVTLGPMGAAFVERRGDVEPRREQVTAPRSPVVDTTGAGDAFAAGFLSVWTVRREPVAALEAGRAAAERCIAAIGARP</sequence>
<gene>
    <name evidence="6" type="ORF">GCM10009821_09500</name>
</gene>
<dbReference type="EMBL" id="BAAAPY010000002">
    <property type="protein sequence ID" value="GAA2073324.1"/>
    <property type="molecule type" value="Genomic_DNA"/>
</dbReference>
<evidence type="ECO:0000259" key="5">
    <source>
        <dbReference type="Pfam" id="PF00294"/>
    </source>
</evidence>
<dbReference type="InterPro" id="IPR002139">
    <property type="entry name" value="Ribo/fructo_kinase"/>
</dbReference>
<dbReference type="InterPro" id="IPR011611">
    <property type="entry name" value="PfkB_dom"/>
</dbReference>
<feature type="domain" description="Carbohydrate kinase PfkB" evidence="5">
    <location>
        <begin position="1"/>
        <end position="294"/>
    </location>
</feature>
<dbReference type="PANTHER" id="PTHR43320:SF3">
    <property type="entry name" value="CARBOHYDRATE KINASE PFKB DOMAIN-CONTAINING PROTEIN"/>
    <property type="match status" value="1"/>
</dbReference>
<dbReference type="Gene3D" id="3.40.1190.20">
    <property type="match status" value="1"/>
</dbReference>
<comment type="similarity">
    <text evidence="1 4">Belongs to the carbohydrate kinase PfkB family.</text>
</comment>
<reference evidence="6 7" key="1">
    <citation type="journal article" date="2019" name="Int. J. Syst. Evol. Microbiol.">
        <title>The Global Catalogue of Microorganisms (GCM) 10K type strain sequencing project: providing services to taxonomists for standard genome sequencing and annotation.</title>
        <authorList>
            <consortium name="The Broad Institute Genomics Platform"/>
            <consortium name="The Broad Institute Genome Sequencing Center for Infectious Disease"/>
            <person name="Wu L."/>
            <person name="Ma J."/>
        </authorList>
    </citation>
    <scope>NUCLEOTIDE SEQUENCE [LARGE SCALE GENOMIC DNA]</scope>
    <source>
        <strain evidence="6 7">JCM 15749</strain>
    </source>
</reference>
<accession>A0ABN2VWJ1</accession>
<dbReference type="Proteomes" id="UP001501480">
    <property type="component" value="Unassembled WGS sequence"/>
</dbReference>
<name>A0ABN2VWJ1_9ACTN</name>
<dbReference type="InterPro" id="IPR029056">
    <property type="entry name" value="Ribokinase-like"/>
</dbReference>
<organism evidence="6 7">
    <name type="scientific">Aeromicrobium halocynthiae</name>
    <dbReference type="NCBI Taxonomy" id="560557"/>
    <lineage>
        <taxon>Bacteria</taxon>
        <taxon>Bacillati</taxon>
        <taxon>Actinomycetota</taxon>
        <taxon>Actinomycetes</taxon>
        <taxon>Propionibacteriales</taxon>
        <taxon>Nocardioidaceae</taxon>
        <taxon>Aeromicrobium</taxon>
    </lineage>
</organism>
<dbReference type="GO" id="GO:0016301">
    <property type="term" value="F:kinase activity"/>
    <property type="evidence" value="ECO:0007669"/>
    <property type="project" value="UniProtKB-KW"/>
</dbReference>
<dbReference type="RefSeq" id="WP_344325126.1">
    <property type="nucleotide sequence ID" value="NZ_BAAAPY010000002.1"/>
</dbReference>
<evidence type="ECO:0000256" key="1">
    <source>
        <dbReference type="ARBA" id="ARBA00010688"/>
    </source>
</evidence>
<keyword evidence="3 4" id="KW-0418">Kinase</keyword>
<evidence type="ECO:0000313" key="6">
    <source>
        <dbReference type="EMBL" id="GAA2073324.1"/>
    </source>
</evidence>
<protein>
    <submittedName>
        <fullName evidence="6">Sugar kinase</fullName>
    </submittedName>
</protein>
<evidence type="ECO:0000256" key="3">
    <source>
        <dbReference type="ARBA" id="ARBA00022777"/>
    </source>
</evidence>
<evidence type="ECO:0000313" key="7">
    <source>
        <dbReference type="Proteomes" id="UP001501480"/>
    </source>
</evidence>
<comment type="caution">
    <text evidence="6">The sequence shown here is derived from an EMBL/GenBank/DDBJ whole genome shotgun (WGS) entry which is preliminary data.</text>
</comment>
<dbReference type="SUPFAM" id="SSF53613">
    <property type="entry name" value="Ribokinase-like"/>
    <property type="match status" value="1"/>
</dbReference>
<dbReference type="PRINTS" id="PR00990">
    <property type="entry name" value="RIBOKINASE"/>
</dbReference>
<evidence type="ECO:0000256" key="2">
    <source>
        <dbReference type="ARBA" id="ARBA00022679"/>
    </source>
</evidence>
<keyword evidence="7" id="KW-1185">Reference proteome</keyword>
<dbReference type="Pfam" id="PF00294">
    <property type="entry name" value="PfkB"/>
    <property type="match status" value="1"/>
</dbReference>
<dbReference type="PANTHER" id="PTHR43320">
    <property type="entry name" value="SUGAR KINASE"/>
    <property type="match status" value="1"/>
</dbReference>
<keyword evidence="2 4" id="KW-0808">Transferase</keyword>